<protein>
    <submittedName>
        <fullName evidence="2">Uncharacterized protein</fullName>
    </submittedName>
</protein>
<name>A0A8J2PCR9_9HEXA</name>
<sequence>MEHRKGTMDSHILVRPKMANDSTGIDTVDSIPNTTKCIDEEESDDGDYDFM</sequence>
<evidence type="ECO:0000256" key="1">
    <source>
        <dbReference type="SAM" id="MobiDB-lite"/>
    </source>
</evidence>
<dbReference type="Proteomes" id="UP000708208">
    <property type="component" value="Unassembled WGS sequence"/>
</dbReference>
<evidence type="ECO:0000313" key="3">
    <source>
        <dbReference type="Proteomes" id="UP000708208"/>
    </source>
</evidence>
<reference evidence="2" key="1">
    <citation type="submission" date="2021-06" db="EMBL/GenBank/DDBJ databases">
        <authorList>
            <person name="Hodson N. C."/>
            <person name="Mongue J. A."/>
            <person name="Jaron S. K."/>
        </authorList>
    </citation>
    <scope>NUCLEOTIDE SEQUENCE</scope>
</reference>
<feature type="compositionally biased region" description="Acidic residues" evidence="1">
    <location>
        <begin position="39"/>
        <end position="51"/>
    </location>
</feature>
<dbReference type="AlphaFoldDB" id="A0A8J2PCR9"/>
<feature type="region of interest" description="Disordered" evidence="1">
    <location>
        <begin position="1"/>
        <end position="51"/>
    </location>
</feature>
<proteinExistence type="predicted"/>
<gene>
    <name evidence="2" type="ORF">AFUS01_LOCUS34247</name>
</gene>
<evidence type="ECO:0000313" key="2">
    <source>
        <dbReference type="EMBL" id="CAG7824067.1"/>
    </source>
</evidence>
<comment type="caution">
    <text evidence="2">The sequence shown here is derived from an EMBL/GenBank/DDBJ whole genome shotgun (WGS) entry which is preliminary data.</text>
</comment>
<feature type="compositionally biased region" description="Polar residues" evidence="1">
    <location>
        <begin position="20"/>
        <end position="36"/>
    </location>
</feature>
<dbReference type="EMBL" id="CAJVCH010531582">
    <property type="protein sequence ID" value="CAG7824067.1"/>
    <property type="molecule type" value="Genomic_DNA"/>
</dbReference>
<keyword evidence="3" id="KW-1185">Reference proteome</keyword>
<feature type="non-terminal residue" evidence="2">
    <location>
        <position position="51"/>
    </location>
</feature>
<organism evidence="2 3">
    <name type="scientific">Allacma fusca</name>
    <dbReference type="NCBI Taxonomy" id="39272"/>
    <lineage>
        <taxon>Eukaryota</taxon>
        <taxon>Metazoa</taxon>
        <taxon>Ecdysozoa</taxon>
        <taxon>Arthropoda</taxon>
        <taxon>Hexapoda</taxon>
        <taxon>Collembola</taxon>
        <taxon>Symphypleona</taxon>
        <taxon>Sminthuridae</taxon>
        <taxon>Allacma</taxon>
    </lineage>
</organism>
<accession>A0A8J2PCR9</accession>